<comment type="caution">
    <text evidence="1">The sequence shown here is derived from an EMBL/GenBank/DDBJ whole genome shotgun (WGS) entry which is preliminary data.</text>
</comment>
<organism evidence="1 2">
    <name type="scientific">Mangrovactinospora gilvigrisea</name>
    <dbReference type="NCBI Taxonomy" id="1428644"/>
    <lineage>
        <taxon>Bacteria</taxon>
        <taxon>Bacillati</taxon>
        <taxon>Actinomycetota</taxon>
        <taxon>Actinomycetes</taxon>
        <taxon>Kitasatosporales</taxon>
        <taxon>Streptomycetaceae</taxon>
        <taxon>Mangrovactinospora</taxon>
    </lineage>
</organism>
<keyword evidence="2" id="KW-1185">Reference proteome</keyword>
<sequence>MSDIVTELLKLPGWSKGEQPDTVVKDSVTYHVKLDFHQWYGYEFWQFDRWVNYRAEKVTYVDSTHLYGLKKMGRGTTSAEAAALWFAEQAG</sequence>
<name>A0A1J7BCY6_9ACTN</name>
<protein>
    <submittedName>
        <fullName evidence="1">Uncharacterized protein</fullName>
    </submittedName>
</protein>
<evidence type="ECO:0000313" key="1">
    <source>
        <dbReference type="EMBL" id="OIV36510.1"/>
    </source>
</evidence>
<dbReference type="EMBL" id="MLCF01000089">
    <property type="protein sequence ID" value="OIV36510.1"/>
    <property type="molecule type" value="Genomic_DNA"/>
</dbReference>
<gene>
    <name evidence="1" type="ORF">BIV57_15915</name>
</gene>
<proteinExistence type="predicted"/>
<dbReference type="Proteomes" id="UP000243342">
    <property type="component" value="Unassembled WGS sequence"/>
</dbReference>
<evidence type="ECO:0000313" key="2">
    <source>
        <dbReference type="Proteomes" id="UP000243342"/>
    </source>
</evidence>
<reference evidence="1 2" key="1">
    <citation type="submission" date="2016-10" db="EMBL/GenBank/DDBJ databases">
        <title>Genome sequence of Streptomyces gilvigriseus MUSC 26.</title>
        <authorList>
            <person name="Lee L.-H."/>
            <person name="Ser H.-L."/>
        </authorList>
    </citation>
    <scope>NUCLEOTIDE SEQUENCE [LARGE SCALE GENOMIC DNA]</scope>
    <source>
        <strain evidence="1 2">MUSC 26</strain>
    </source>
</reference>
<dbReference type="AlphaFoldDB" id="A0A1J7BCY6"/>
<accession>A0A1J7BCY6</accession>